<dbReference type="AlphaFoldDB" id="A0A2G3PLE2"/>
<dbReference type="InterPro" id="IPR019810">
    <property type="entry name" value="Citrate_synthase_AS"/>
</dbReference>
<comment type="pathway">
    <text evidence="1">Carbohydrate metabolism; tricarboxylic acid cycle.</text>
</comment>
<protein>
    <recommendedName>
        <fullName evidence="3">citrate synthase (unknown stereospecificity)</fullName>
        <ecNumber evidence="3">2.3.3.16</ecNumber>
    </recommendedName>
</protein>
<evidence type="ECO:0000256" key="6">
    <source>
        <dbReference type="SAM" id="MobiDB-lite"/>
    </source>
</evidence>
<dbReference type="PROSITE" id="PS00480">
    <property type="entry name" value="CITRATE_SYNTHASE"/>
    <property type="match status" value="1"/>
</dbReference>
<dbReference type="InterPro" id="IPR036969">
    <property type="entry name" value="Citrate_synthase_sf"/>
</dbReference>
<dbReference type="InterPro" id="IPR041657">
    <property type="entry name" value="HTH_17"/>
</dbReference>
<dbReference type="GO" id="GO:0005975">
    <property type="term" value="P:carbohydrate metabolic process"/>
    <property type="evidence" value="ECO:0007669"/>
    <property type="project" value="TreeGrafter"/>
</dbReference>
<dbReference type="EC" id="2.3.3.16" evidence="3"/>
<dbReference type="EMBL" id="PEBD01000008">
    <property type="protein sequence ID" value="PHV66553.1"/>
    <property type="molecule type" value="Genomic_DNA"/>
</dbReference>
<comment type="similarity">
    <text evidence="2 5">Belongs to the citrate synthase family.</text>
</comment>
<dbReference type="UniPathway" id="UPA00223"/>
<dbReference type="GO" id="GO:0006099">
    <property type="term" value="P:tricarboxylic acid cycle"/>
    <property type="evidence" value="ECO:0007669"/>
    <property type="project" value="UniProtKB-UniPathway"/>
</dbReference>
<dbReference type="GO" id="GO:0005829">
    <property type="term" value="C:cytosol"/>
    <property type="evidence" value="ECO:0007669"/>
    <property type="project" value="TreeGrafter"/>
</dbReference>
<dbReference type="Gene3D" id="1.10.230.10">
    <property type="entry name" value="Cytochrome P450-Terp, domain 2"/>
    <property type="match status" value="1"/>
</dbReference>
<accession>A0A2G3PLE2</accession>
<evidence type="ECO:0000256" key="1">
    <source>
        <dbReference type="ARBA" id="ARBA00005163"/>
    </source>
</evidence>
<name>A0A2G3PLE2_WILMA</name>
<dbReference type="SUPFAM" id="SSF48256">
    <property type="entry name" value="Citrate synthase"/>
    <property type="match status" value="1"/>
</dbReference>
<evidence type="ECO:0000256" key="4">
    <source>
        <dbReference type="ARBA" id="ARBA00022679"/>
    </source>
</evidence>
<dbReference type="Pfam" id="PF00285">
    <property type="entry name" value="Citrate_synt"/>
    <property type="match status" value="1"/>
</dbReference>
<dbReference type="InterPro" id="IPR002020">
    <property type="entry name" value="Citrate_synthase"/>
</dbReference>
<dbReference type="PANTHER" id="PTHR11739:SF4">
    <property type="entry name" value="CITRATE SYNTHASE, PEROXISOMAL"/>
    <property type="match status" value="1"/>
</dbReference>
<feature type="compositionally biased region" description="Basic residues" evidence="6">
    <location>
        <begin position="10"/>
        <end position="19"/>
    </location>
</feature>
<evidence type="ECO:0000259" key="7">
    <source>
        <dbReference type="Pfam" id="PF12728"/>
    </source>
</evidence>
<feature type="domain" description="Helix-turn-helix" evidence="7">
    <location>
        <begin position="27"/>
        <end position="74"/>
    </location>
</feature>
<dbReference type="RefSeq" id="WP_099382591.1">
    <property type="nucleotide sequence ID" value="NZ_PEBD01000008.1"/>
</dbReference>
<reference evidence="8 9" key="1">
    <citation type="submission" date="2017-10" db="EMBL/GenBank/DDBJ databases">
        <title>The draft genome sequence of Williamsia sp. BULT 1.1 isolated from the semi-arid grassland soils from South Africa.</title>
        <authorList>
            <person name="Kabwe M.H."/>
            <person name="Govender N."/>
            <person name="Mutseka Lunga P."/>
            <person name="Vikram S."/>
            <person name="Makhalanyane T.P."/>
        </authorList>
    </citation>
    <scope>NUCLEOTIDE SEQUENCE [LARGE SCALE GENOMIC DNA]</scope>
    <source>
        <strain evidence="8 9">BULT 1.1</strain>
    </source>
</reference>
<gene>
    <name evidence="8" type="ORF">CSW57_09555</name>
</gene>
<comment type="caution">
    <text evidence="8">The sequence shown here is derived from an EMBL/GenBank/DDBJ whole genome shotgun (WGS) entry which is preliminary data.</text>
</comment>
<proteinExistence type="inferred from homology"/>
<feature type="region of interest" description="Disordered" evidence="6">
    <location>
        <begin position="1"/>
        <end position="24"/>
    </location>
</feature>
<sequence>MAVRPTDHVAHHRRRRPTPLRHDGRDYLTTTQVARVLGVKTQTVYAYVSRGLLTSAAVDGVRGSVFAVDEVDALTRRSAGRPPAGVVERIRTQITLLDDDHLYYRGQDAAALSTLVDFEAVCALLWQSEPVWGRNMLPRSVIKQLRALSNPAGRRVDMIRMAIDVLGSRDNLRHQLTHDVVTRKGAGILDTVVDCLPVPSGQDAIGPSLAARLWPRLTSIPANRGRVRLLNAALVLLADHDLTASTVAARVAASARGSIYSVVTAGLGALDGPLHGGAATRASRFLADALDNPSGALALWSGPEQATPGFGHVVYRDHDPRAEALFELMATTTGGNRKVIRTIEELRGLAGQTDAAFLNSDMALAAIAVRFDMSPDAAETIFAIARIAGWVAHAIEEYEEPRLRFRPQGVYVGVRPPAQ</sequence>
<organism evidence="8 9">
    <name type="scientific">Williamsia marianensis</name>
    <dbReference type="NCBI Taxonomy" id="85044"/>
    <lineage>
        <taxon>Bacteria</taxon>
        <taxon>Bacillati</taxon>
        <taxon>Actinomycetota</taxon>
        <taxon>Actinomycetes</taxon>
        <taxon>Mycobacteriales</taxon>
        <taxon>Nocardiaceae</taxon>
        <taxon>Williamsia</taxon>
    </lineage>
</organism>
<dbReference type="PANTHER" id="PTHR11739">
    <property type="entry name" value="CITRATE SYNTHASE"/>
    <property type="match status" value="1"/>
</dbReference>
<dbReference type="Pfam" id="PF12728">
    <property type="entry name" value="HTH_17"/>
    <property type="match status" value="1"/>
</dbReference>
<dbReference type="InterPro" id="IPR016143">
    <property type="entry name" value="Citrate_synth-like_sm_a-sub"/>
</dbReference>
<dbReference type="Gene3D" id="1.10.580.10">
    <property type="entry name" value="Citrate Synthase, domain 1"/>
    <property type="match status" value="1"/>
</dbReference>
<evidence type="ECO:0000256" key="3">
    <source>
        <dbReference type="ARBA" id="ARBA00012972"/>
    </source>
</evidence>
<evidence type="ECO:0000313" key="9">
    <source>
        <dbReference type="Proteomes" id="UP000225108"/>
    </source>
</evidence>
<evidence type="ECO:0000256" key="5">
    <source>
        <dbReference type="RuleBase" id="RU003406"/>
    </source>
</evidence>
<keyword evidence="4 5" id="KW-0808">Transferase</keyword>
<evidence type="ECO:0000313" key="8">
    <source>
        <dbReference type="EMBL" id="PHV66553.1"/>
    </source>
</evidence>
<dbReference type="Proteomes" id="UP000225108">
    <property type="component" value="Unassembled WGS sequence"/>
</dbReference>
<dbReference type="GO" id="GO:0036440">
    <property type="term" value="F:citrate synthase activity"/>
    <property type="evidence" value="ECO:0007669"/>
    <property type="project" value="UniProtKB-EC"/>
</dbReference>
<dbReference type="InterPro" id="IPR016142">
    <property type="entry name" value="Citrate_synth-like_lrg_a-sub"/>
</dbReference>
<evidence type="ECO:0000256" key="2">
    <source>
        <dbReference type="ARBA" id="ARBA00010566"/>
    </source>
</evidence>